<dbReference type="GO" id="GO:0043248">
    <property type="term" value="P:proteasome assembly"/>
    <property type="evidence" value="ECO:0007669"/>
    <property type="project" value="InterPro"/>
</dbReference>
<organism evidence="1 2">
    <name type="scientific">Penicillium camemberti (strain FM 013)</name>
    <dbReference type="NCBI Taxonomy" id="1429867"/>
    <lineage>
        <taxon>Eukaryota</taxon>
        <taxon>Fungi</taxon>
        <taxon>Dikarya</taxon>
        <taxon>Ascomycota</taxon>
        <taxon>Pezizomycotina</taxon>
        <taxon>Eurotiomycetes</taxon>
        <taxon>Eurotiomycetidae</taxon>
        <taxon>Eurotiales</taxon>
        <taxon>Aspergillaceae</taxon>
        <taxon>Penicillium</taxon>
    </lineage>
</organism>
<dbReference type="Pfam" id="PF16093">
    <property type="entry name" value="PAC4"/>
    <property type="match status" value="1"/>
</dbReference>
<protein>
    <submittedName>
        <fullName evidence="1">Str. FM013</fullName>
    </submittedName>
</protein>
<dbReference type="InterPro" id="IPR032157">
    <property type="entry name" value="PAC4"/>
</dbReference>
<accession>A0A0G4PQM9</accession>
<dbReference type="AlphaFoldDB" id="A0A0G4PQM9"/>
<evidence type="ECO:0000313" key="1">
    <source>
        <dbReference type="EMBL" id="CRL28453.1"/>
    </source>
</evidence>
<name>A0A0G4PQM9_PENC3</name>
<gene>
    <name evidence="1" type="ORF">PCAMFM013_S028g000006</name>
</gene>
<evidence type="ECO:0000313" key="2">
    <source>
        <dbReference type="Proteomes" id="UP000053732"/>
    </source>
</evidence>
<dbReference type="Proteomes" id="UP000053732">
    <property type="component" value="Unassembled WGS sequence"/>
</dbReference>
<dbReference type="Gene3D" id="3.30.230.100">
    <property type="match status" value="1"/>
</dbReference>
<proteinExistence type="predicted"/>
<keyword evidence="2" id="KW-1185">Reference proteome</keyword>
<dbReference type="EMBL" id="HG793161">
    <property type="protein sequence ID" value="CRL28453.1"/>
    <property type="molecule type" value="Genomic_DNA"/>
</dbReference>
<sequence length="157" mass="16943">MATEAPPAVPLAELATPSVKPQEISFTLPKALHTTAHVHLNFLGHCAMVFLATSSPGDSGGSIKPMGSFVYAMPDRTSPKSTISTTLYTSPSSIEYTARIAKILARRFSIPVYVGCSIDPHGMGLEVAEEMEGLTKIVNVIMEKWEEHKQEKAANTK</sequence>
<reference evidence="1 2" key="1">
    <citation type="journal article" date="2014" name="Nat. Commun.">
        <title>Multiple recent horizontal transfers of a large genomic region in cheese making fungi.</title>
        <authorList>
            <person name="Cheeseman K."/>
            <person name="Ropars J."/>
            <person name="Renault P."/>
            <person name="Dupont J."/>
            <person name="Gouzy J."/>
            <person name="Branca A."/>
            <person name="Abraham A.L."/>
            <person name="Ceppi M."/>
            <person name="Conseiller E."/>
            <person name="Debuchy R."/>
            <person name="Malagnac F."/>
            <person name="Goarin A."/>
            <person name="Silar P."/>
            <person name="Lacoste S."/>
            <person name="Sallet E."/>
            <person name="Bensimon A."/>
            <person name="Giraud T."/>
            <person name="Brygoo Y."/>
        </authorList>
    </citation>
    <scope>NUCLEOTIDE SEQUENCE [LARGE SCALE GENOMIC DNA]</scope>
    <source>
        <strain evidence="2">FM 013</strain>
    </source>
</reference>